<evidence type="ECO:0000256" key="2">
    <source>
        <dbReference type="SAM" id="MobiDB-lite"/>
    </source>
</evidence>
<feature type="coiled-coil region" evidence="1">
    <location>
        <begin position="282"/>
        <end position="316"/>
    </location>
</feature>
<dbReference type="Proteomes" id="UP000039865">
    <property type="component" value="Unassembled WGS sequence"/>
</dbReference>
<sequence>MSNLKISKYSQNAPTSQTTTSFGGPYGLQSNLPPHAATQSNFIANGQQKSRRLQSDQNRASGTGVQLMKGIKSKAIVLNDSQQEKSQAADLMKIFGNERNFQLIKSLMDTSQVKGTQQKQNKRTISAKHNHQQSQKVIHQHGQIATINDDKEIKVEKAILDLNELKSQMFSEKNSNINATNKDQQMRKTNFSNFQQTSYSTQSAFTHNQQNNLGLNGPIKPKNETIYSNQNNISNLSNQAAPINLQQQQLPSVTQTSFFSNSTQFNFNKAQSLTSNIDNLDRDQLRERLLVAETLMKKLYNRNKELEQEIEQNNNYGGGNKSMNSQIPDINQKEYMKDANDLTTIEDKNMQVSDLGLVEQLKQREDQLIRELEEKQQEIDDLKHQNQEIIKKQSDDKNTNYSYFLEEKLAESQLENRRMLLKYTEIRNFAYQQIEQHIKQMNKKRNNNIQNNNLQVYKQMIERERKHWQYEIENKQQQIDRFQLTIKDQEQSVKDIKERVLELEDEIETRDACEAKVQEYVKTIVEKNEQLQQQLKQKS</sequence>
<evidence type="ECO:0000313" key="4">
    <source>
        <dbReference type="Proteomes" id="UP000039865"/>
    </source>
</evidence>
<keyword evidence="1" id="KW-0175">Coiled coil</keyword>
<keyword evidence="4" id="KW-1185">Reference proteome</keyword>
<accession>A0A078APQ5</accession>
<gene>
    <name evidence="3" type="primary">Contig16225.g17281</name>
    <name evidence="3" type="ORF">STYLEM_13001</name>
</gene>
<protein>
    <submittedName>
        <fullName evidence="3">Uncharacterized protein</fullName>
    </submittedName>
</protein>
<dbReference type="EMBL" id="CCKQ01012336">
    <property type="protein sequence ID" value="CDW83946.1"/>
    <property type="molecule type" value="Genomic_DNA"/>
</dbReference>
<proteinExistence type="predicted"/>
<feature type="coiled-coil region" evidence="1">
    <location>
        <begin position="355"/>
        <end position="392"/>
    </location>
</feature>
<name>A0A078APQ5_STYLE</name>
<dbReference type="OrthoDB" id="10642338at2759"/>
<feature type="region of interest" description="Disordered" evidence="2">
    <location>
        <begin position="1"/>
        <end position="37"/>
    </location>
</feature>
<evidence type="ECO:0000256" key="1">
    <source>
        <dbReference type="SAM" id="Coils"/>
    </source>
</evidence>
<dbReference type="AlphaFoldDB" id="A0A078APQ5"/>
<evidence type="ECO:0000313" key="3">
    <source>
        <dbReference type="EMBL" id="CDW83946.1"/>
    </source>
</evidence>
<feature type="coiled-coil region" evidence="1">
    <location>
        <begin position="431"/>
        <end position="537"/>
    </location>
</feature>
<organism evidence="3 4">
    <name type="scientific">Stylonychia lemnae</name>
    <name type="common">Ciliate</name>
    <dbReference type="NCBI Taxonomy" id="5949"/>
    <lineage>
        <taxon>Eukaryota</taxon>
        <taxon>Sar</taxon>
        <taxon>Alveolata</taxon>
        <taxon>Ciliophora</taxon>
        <taxon>Intramacronucleata</taxon>
        <taxon>Spirotrichea</taxon>
        <taxon>Stichotrichia</taxon>
        <taxon>Sporadotrichida</taxon>
        <taxon>Oxytrichidae</taxon>
        <taxon>Stylonychinae</taxon>
        <taxon>Stylonychia</taxon>
    </lineage>
</organism>
<dbReference type="InParanoid" id="A0A078APQ5"/>
<reference evidence="3 4" key="1">
    <citation type="submission" date="2014-06" db="EMBL/GenBank/DDBJ databases">
        <authorList>
            <person name="Swart Estienne"/>
        </authorList>
    </citation>
    <scope>NUCLEOTIDE SEQUENCE [LARGE SCALE GENOMIC DNA]</scope>
    <source>
        <strain evidence="3 4">130c</strain>
    </source>
</reference>